<evidence type="ECO:0000259" key="21">
    <source>
        <dbReference type="PROSITE" id="PS50112"/>
    </source>
</evidence>
<dbReference type="PANTHER" id="PTHR45339:SF1">
    <property type="entry name" value="HYBRID SIGNAL TRANSDUCTION HISTIDINE KINASE J"/>
    <property type="match status" value="1"/>
</dbReference>
<dbReference type="RefSeq" id="WP_148581102.1">
    <property type="nucleotide sequence ID" value="NZ_SDKK01000027.1"/>
</dbReference>
<evidence type="ECO:0000256" key="13">
    <source>
        <dbReference type="ARBA" id="ARBA00023136"/>
    </source>
</evidence>
<evidence type="ECO:0000256" key="5">
    <source>
        <dbReference type="ARBA" id="ARBA00022553"/>
    </source>
</evidence>
<dbReference type="InterPro" id="IPR004358">
    <property type="entry name" value="Sig_transdc_His_kin-like_C"/>
</dbReference>
<comment type="function">
    <text evidence="15">Member of the two-component regulatory system BvgS/BvgA. Phosphorylates BvgA via a four-step phosphorelay in response to environmental signals.</text>
</comment>
<dbReference type="InterPro" id="IPR001789">
    <property type="entry name" value="Sig_transdc_resp-reg_receiver"/>
</dbReference>
<comment type="subcellular location">
    <subcellularLocation>
        <location evidence="2">Cell membrane</location>
        <topology evidence="2">Multi-pass membrane protein</topology>
    </subcellularLocation>
</comment>
<dbReference type="SUPFAM" id="SSF55785">
    <property type="entry name" value="PYP-like sensor domain (PAS domain)"/>
    <property type="match status" value="1"/>
</dbReference>
<dbReference type="SUPFAM" id="SSF52172">
    <property type="entry name" value="CheY-like"/>
    <property type="match status" value="1"/>
</dbReference>
<dbReference type="SMART" id="SM00304">
    <property type="entry name" value="HAMP"/>
    <property type="match status" value="1"/>
</dbReference>
<feature type="domain" description="PAC" evidence="22">
    <location>
        <begin position="504"/>
        <end position="554"/>
    </location>
</feature>
<dbReference type="SUPFAM" id="SSF47226">
    <property type="entry name" value="Histidine-containing phosphotransfer domain, HPT domain"/>
    <property type="match status" value="1"/>
</dbReference>
<keyword evidence="7" id="KW-0812">Transmembrane</keyword>
<dbReference type="CDD" id="cd06225">
    <property type="entry name" value="HAMP"/>
    <property type="match status" value="1"/>
</dbReference>
<feature type="domain" description="PAS" evidence="21">
    <location>
        <begin position="433"/>
        <end position="476"/>
    </location>
</feature>
<dbReference type="Gene3D" id="1.20.120.160">
    <property type="entry name" value="HPT domain"/>
    <property type="match status" value="1"/>
</dbReference>
<dbReference type="CDD" id="cd16922">
    <property type="entry name" value="HATPase_EvgS-ArcB-TorS-like"/>
    <property type="match status" value="1"/>
</dbReference>
<dbReference type="PROSITE" id="PS50112">
    <property type="entry name" value="PAS"/>
    <property type="match status" value="1"/>
</dbReference>
<dbReference type="SUPFAM" id="SSF55874">
    <property type="entry name" value="ATPase domain of HSP90 chaperone/DNA topoisomerase II/histidine kinase"/>
    <property type="match status" value="1"/>
</dbReference>
<feature type="domain" description="HPt" evidence="24">
    <location>
        <begin position="1007"/>
        <end position="1101"/>
    </location>
</feature>
<evidence type="ECO:0000256" key="9">
    <source>
        <dbReference type="ARBA" id="ARBA00022777"/>
    </source>
</evidence>
<dbReference type="CDD" id="cd00088">
    <property type="entry name" value="HPT"/>
    <property type="match status" value="1"/>
</dbReference>
<evidence type="ECO:0000256" key="6">
    <source>
        <dbReference type="ARBA" id="ARBA00022679"/>
    </source>
</evidence>
<dbReference type="PROSITE" id="PS50113">
    <property type="entry name" value="PAC"/>
    <property type="match status" value="1"/>
</dbReference>
<evidence type="ECO:0000256" key="4">
    <source>
        <dbReference type="ARBA" id="ARBA00022475"/>
    </source>
</evidence>
<dbReference type="EMBL" id="SDKK01000027">
    <property type="protein sequence ID" value="TYC53491.1"/>
    <property type="molecule type" value="Genomic_DNA"/>
</dbReference>
<dbReference type="GO" id="GO:0000155">
    <property type="term" value="F:phosphorelay sensor kinase activity"/>
    <property type="evidence" value="ECO:0007669"/>
    <property type="project" value="InterPro"/>
</dbReference>
<dbReference type="InterPro" id="IPR036641">
    <property type="entry name" value="HPT_dom_sf"/>
</dbReference>
<dbReference type="SUPFAM" id="SSF47384">
    <property type="entry name" value="Homodimeric domain of signal transducing histidine kinase"/>
    <property type="match status" value="1"/>
</dbReference>
<dbReference type="EC" id="2.7.13.3" evidence="3"/>
<evidence type="ECO:0000259" key="22">
    <source>
        <dbReference type="PROSITE" id="PS50113"/>
    </source>
</evidence>
<evidence type="ECO:0000259" key="20">
    <source>
        <dbReference type="PROSITE" id="PS50110"/>
    </source>
</evidence>
<dbReference type="CDD" id="cd00082">
    <property type="entry name" value="HisKA"/>
    <property type="match status" value="1"/>
</dbReference>
<dbReference type="PROSITE" id="PS50894">
    <property type="entry name" value="HPT"/>
    <property type="match status" value="1"/>
</dbReference>
<keyword evidence="4" id="KW-1003">Cell membrane</keyword>
<dbReference type="PROSITE" id="PS50110">
    <property type="entry name" value="RESPONSE_REGULATORY"/>
    <property type="match status" value="1"/>
</dbReference>
<dbReference type="PROSITE" id="PS50109">
    <property type="entry name" value="HIS_KIN"/>
    <property type="match status" value="1"/>
</dbReference>
<dbReference type="Gene3D" id="3.40.50.2300">
    <property type="match status" value="1"/>
</dbReference>
<organism evidence="25 26">
    <name type="scientific">Zoogloea oleivorans</name>
    <dbReference type="NCBI Taxonomy" id="1552750"/>
    <lineage>
        <taxon>Bacteria</taxon>
        <taxon>Pseudomonadati</taxon>
        <taxon>Pseudomonadota</taxon>
        <taxon>Betaproteobacteria</taxon>
        <taxon>Rhodocyclales</taxon>
        <taxon>Zoogloeaceae</taxon>
        <taxon>Zoogloea</taxon>
    </lineage>
</organism>
<dbReference type="Gene3D" id="6.10.340.10">
    <property type="match status" value="1"/>
</dbReference>
<dbReference type="FunFam" id="1.10.287.130:FF:000038">
    <property type="entry name" value="Sensory transduction histidine kinase"/>
    <property type="match status" value="1"/>
</dbReference>
<feature type="domain" description="Histidine kinase" evidence="19">
    <location>
        <begin position="590"/>
        <end position="811"/>
    </location>
</feature>
<evidence type="ECO:0000256" key="14">
    <source>
        <dbReference type="ARBA" id="ARBA00023306"/>
    </source>
</evidence>
<dbReference type="NCBIfam" id="TIGR00229">
    <property type="entry name" value="sensory_box"/>
    <property type="match status" value="1"/>
</dbReference>
<evidence type="ECO:0000256" key="12">
    <source>
        <dbReference type="ARBA" id="ARBA00023012"/>
    </source>
</evidence>
<feature type="domain" description="Response regulatory" evidence="20">
    <location>
        <begin position="849"/>
        <end position="965"/>
    </location>
</feature>
<keyword evidence="11" id="KW-1133">Transmembrane helix</keyword>
<keyword evidence="26" id="KW-1185">Reference proteome</keyword>
<proteinExistence type="predicted"/>
<keyword evidence="8" id="KW-0547">Nucleotide-binding</keyword>
<dbReference type="InterPro" id="IPR035965">
    <property type="entry name" value="PAS-like_dom_sf"/>
</dbReference>
<dbReference type="Gene3D" id="3.30.450.20">
    <property type="entry name" value="PAS domain"/>
    <property type="match status" value="1"/>
</dbReference>
<dbReference type="Proteomes" id="UP000389128">
    <property type="component" value="Unassembled WGS sequence"/>
</dbReference>
<keyword evidence="6" id="KW-0808">Transferase</keyword>
<dbReference type="Pfam" id="PF00072">
    <property type="entry name" value="Response_reg"/>
    <property type="match status" value="1"/>
</dbReference>
<dbReference type="SUPFAM" id="SSF158472">
    <property type="entry name" value="HAMP domain-like"/>
    <property type="match status" value="1"/>
</dbReference>
<dbReference type="Pfam" id="PF02518">
    <property type="entry name" value="HATPase_c"/>
    <property type="match status" value="1"/>
</dbReference>
<comment type="catalytic activity">
    <reaction evidence="1">
        <text>ATP + protein L-histidine = ADP + protein N-phospho-L-histidine.</text>
        <dbReference type="EC" id="2.7.13.3"/>
    </reaction>
</comment>
<keyword evidence="9" id="KW-0418">Kinase</keyword>
<keyword evidence="13" id="KW-0472">Membrane</keyword>
<dbReference type="SMART" id="SM00448">
    <property type="entry name" value="REC"/>
    <property type="match status" value="1"/>
</dbReference>
<sequence>MFPLFMSGTRKKIWRASLRLRLITLGLAPLLVAFPIILGILTIAGGQIFDKQLITNARGNLASAHTYMEQVRSQTLQNIEEMVRSDRLNHMLDELAGEAGKVRSVPIDQALAARADAARLDFMIIATQDGRVIASSTGLEAGSRLPESYVSRQAATGVPSSAYERFSADMLGALSPDLPDRAHIHSNEPSGYEHNAQLETRGLLINAAAHFALTNTHPDAILIGGVLLNNNLPMLDRIRDVVFPINARFGEGGGVMSIFLDDLRISTSVTRKNSLRAIGTRALPAIREEVINKGNAWVRRSDVLDSQQIAGYDAIVDGDGQRIGMVGISFPEEQLQNEKWLLTASVAGLLALSMLALSFSFLRGAGDCTRRLSKITDTMKAIHGGNYTARVAADADAETDEIAQLARHFNELLDALHAQNLARQQAQQAIVEEASRRRALFEMDRDGIVVLNDDCSVFEANPQFAALLGYTPQELVKLHVWDWESFYTPEQVQKIIVSIRPEGEAFETIHRRKDGSTYPAEIKSSQVQWGGKTYVMCLVRDITDRRQLDAELQQHRHHLEELVAKRTLELAAARDEAESANRAKSAFLANMSHEIRTPMNAIIGLSHLLDRDITEPRQADRVKKIGTAAQHLLRIINDILDLSKIEADKIRLESIDFPLRAPLEKAESLLRENAGQKGLTLHLEIDPALPQYLRGDPVRIEQILVNFLSNAVKFSTRGHITLRASQIEADPHTDLVRLEVQDEGIGLSAAQQEAVFQAFEQADNSTTRKYGGTGLGLAISKRLTELMGGEIGVTSHPGQGSTFWVTIRLGHAQGDVTPDNTLSAHTPASSPDLMESLCQQLRQTRAGARILLAEDNLLNQEIACELLGDMGLSVVVANNGREAVDQVQAGDFDLILMDLSMPVMGGIEACTAIRALPGRQAMPILAMTANAFNEDRQRCLAAGMQDHVAKPVNPAVLYQALLRWLPARGPRLASEALAAPPMEEGDGAMLQIPGLDAAQGLLSVRGRHDRYIHLITLFSDTHRHDGATLRNQLADNRLEEIGRCAHSLKGAAGTIGALALSQQAMDVEQASRNKMPPRQLAELVEALARDLEVLVQAIDQARPTKA</sequence>
<evidence type="ECO:0000256" key="16">
    <source>
        <dbReference type="ARBA" id="ARBA00070152"/>
    </source>
</evidence>
<keyword evidence="10" id="KW-0067">ATP-binding</keyword>
<evidence type="ECO:0000256" key="3">
    <source>
        <dbReference type="ARBA" id="ARBA00012438"/>
    </source>
</evidence>
<dbReference type="InterPro" id="IPR011006">
    <property type="entry name" value="CheY-like_superfamily"/>
</dbReference>
<dbReference type="PANTHER" id="PTHR45339">
    <property type="entry name" value="HYBRID SIGNAL TRANSDUCTION HISTIDINE KINASE J"/>
    <property type="match status" value="1"/>
</dbReference>
<dbReference type="SMART" id="SM00091">
    <property type="entry name" value="PAS"/>
    <property type="match status" value="1"/>
</dbReference>
<dbReference type="InterPro" id="IPR003661">
    <property type="entry name" value="HisK_dim/P_dom"/>
</dbReference>
<comment type="caution">
    <text evidence="25">The sequence shown here is derived from an EMBL/GenBank/DDBJ whole genome shotgun (WGS) entry which is preliminary data.</text>
</comment>
<keyword evidence="14" id="KW-0131">Cell cycle</keyword>
<evidence type="ECO:0000256" key="1">
    <source>
        <dbReference type="ARBA" id="ARBA00000085"/>
    </source>
</evidence>
<dbReference type="GO" id="GO:0005524">
    <property type="term" value="F:ATP binding"/>
    <property type="evidence" value="ECO:0007669"/>
    <property type="project" value="UniProtKB-KW"/>
</dbReference>
<dbReference type="InterPro" id="IPR033463">
    <property type="entry name" value="sCache_3"/>
</dbReference>
<feature type="modified residue" description="Phosphohistidine" evidence="17">
    <location>
        <position position="1046"/>
    </location>
</feature>
<dbReference type="Gene3D" id="1.10.287.130">
    <property type="match status" value="1"/>
</dbReference>
<dbReference type="Pfam" id="PF00672">
    <property type="entry name" value="HAMP"/>
    <property type="match status" value="1"/>
</dbReference>
<dbReference type="CDD" id="cd17546">
    <property type="entry name" value="REC_hyHK_CKI1_RcsC-like"/>
    <property type="match status" value="1"/>
</dbReference>
<dbReference type="SMART" id="SM00388">
    <property type="entry name" value="HisKA"/>
    <property type="match status" value="1"/>
</dbReference>
<dbReference type="OrthoDB" id="567977at2"/>
<dbReference type="GO" id="GO:0005886">
    <property type="term" value="C:plasma membrane"/>
    <property type="evidence" value="ECO:0007669"/>
    <property type="project" value="UniProtKB-SubCell"/>
</dbReference>
<dbReference type="InterPro" id="IPR003660">
    <property type="entry name" value="HAMP_dom"/>
</dbReference>
<dbReference type="CDD" id="cd00130">
    <property type="entry name" value="PAS"/>
    <property type="match status" value="1"/>
</dbReference>
<keyword evidence="5 18" id="KW-0597">Phosphoprotein</keyword>
<feature type="domain" description="HAMP" evidence="23">
    <location>
        <begin position="369"/>
        <end position="421"/>
    </location>
</feature>
<protein>
    <recommendedName>
        <fullName evidence="16">Virulence sensor protein BvgS</fullName>
        <ecNumber evidence="3">2.7.13.3</ecNumber>
    </recommendedName>
</protein>
<evidence type="ECO:0000256" key="15">
    <source>
        <dbReference type="ARBA" id="ARBA00058004"/>
    </source>
</evidence>
<gene>
    <name evidence="25" type="ORF">ETQ85_21395</name>
</gene>
<dbReference type="InterPro" id="IPR008207">
    <property type="entry name" value="Sig_transdc_His_kin_Hpt_dom"/>
</dbReference>
<name>A0A6C2CHP8_9RHOO</name>
<dbReference type="InterPro" id="IPR003594">
    <property type="entry name" value="HATPase_dom"/>
</dbReference>
<dbReference type="Pfam" id="PF01627">
    <property type="entry name" value="Hpt"/>
    <property type="match status" value="1"/>
</dbReference>
<dbReference type="InterPro" id="IPR036890">
    <property type="entry name" value="HATPase_C_sf"/>
</dbReference>
<dbReference type="InterPro" id="IPR036097">
    <property type="entry name" value="HisK_dim/P_sf"/>
</dbReference>
<evidence type="ECO:0000259" key="23">
    <source>
        <dbReference type="PROSITE" id="PS50885"/>
    </source>
</evidence>
<evidence type="ECO:0000259" key="24">
    <source>
        <dbReference type="PROSITE" id="PS50894"/>
    </source>
</evidence>
<evidence type="ECO:0000259" key="19">
    <source>
        <dbReference type="PROSITE" id="PS50109"/>
    </source>
</evidence>
<accession>A0A6C2CHP8</accession>
<dbReference type="SMART" id="SM00387">
    <property type="entry name" value="HATPase_c"/>
    <property type="match status" value="1"/>
</dbReference>
<dbReference type="Pfam" id="PF13426">
    <property type="entry name" value="PAS_9"/>
    <property type="match status" value="1"/>
</dbReference>
<evidence type="ECO:0000313" key="26">
    <source>
        <dbReference type="Proteomes" id="UP000389128"/>
    </source>
</evidence>
<dbReference type="PROSITE" id="PS50885">
    <property type="entry name" value="HAMP"/>
    <property type="match status" value="1"/>
</dbReference>
<evidence type="ECO:0000256" key="7">
    <source>
        <dbReference type="ARBA" id="ARBA00022692"/>
    </source>
</evidence>
<dbReference type="AlphaFoldDB" id="A0A6C2CHP8"/>
<evidence type="ECO:0000256" key="10">
    <source>
        <dbReference type="ARBA" id="ARBA00022840"/>
    </source>
</evidence>
<evidence type="ECO:0000256" key="11">
    <source>
        <dbReference type="ARBA" id="ARBA00022989"/>
    </source>
</evidence>
<dbReference type="SMART" id="SM00086">
    <property type="entry name" value="PAC"/>
    <property type="match status" value="1"/>
</dbReference>
<evidence type="ECO:0000256" key="8">
    <source>
        <dbReference type="ARBA" id="ARBA00022741"/>
    </source>
</evidence>
<dbReference type="InterPro" id="IPR001610">
    <property type="entry name" value="PAC"/>
</dbReference>
<dbReference type="Gene3D" id="3.30.565.10">
    <property type="entry name" value="Histidine kinase-like ATPase, C-terminal domain"/>
    <property type="match status" value="1"/>
</dbReference>
<evidence type="ECO:0000313" key="25">
    <source>
        <dbReference type="EMBL" id="TYC53491.1"/>
    </source>
</evidence>
<evidence type="ECO:0000256" key="2">
    <source>
        <dbReference type="ARBA" id="ARBA00004651"/>
    </source>
</evidence>
<dbReference type="InterPro" id="IPR000014">
    <property type="entry name" value="PAS"/>
</dbReference>
<dbReference type="Pfam" id="PF17202">
    <property type="entry name" value="sCache_3_3"/>
    <property type="match status" value="1"/>
</dbReference>
<dbReference type="InterPro" id="IPR005467">
    <property type="entry name" value="His_kinase_dom"/>
</dbReference>
<keyword evidence="12" id="KW-0902">Two-component regulatory system</keyword>
<dbReference type="PRINTS" id="PR00344">
    <property type="entry name" value="BCTRLSENSOR"/>
</dbReference>
<evidence type="ECO:0000256" key="17">
    <source>
        <dbReference type="PROSITE-ProRule" id="PRU00110"/>
    </source>
</evidence>
<dbReference type="FunFam" id="3.30.565.10:FF:000010">
    <property type="entry name" value="Sensor histidine kinase RcsC"/>
    <property type="match status" value="1"/>
</dbReference>
<dbReference type="InterPro" id="IPR000700">
    <property type="entry name" value="PAS-assoc_C"/>
</dbReference>
<feature type="modified residue" description="4-aspartylphosphate" evidence="18">
    <location>
        <position position="898"/>
    </location>
</feature>
<dbReference type="Pfam" id="PF00512">
    <property type="entry name" value="HisKA"/>
    <property type="match status" value="1"/>
</dbReference>
<evidence type="ECO:0000256" key="18">
    <source>
        <dbReference type="PROSITE-ProRule" id="PRU00169"/>
    </source>
</evidence>
<reference evidence="25 26" key="1">
    <citation type="submission" date="2019-01" db="EMBL/GenBank/DDBJ databases">
        <title>Zoogloea oleivorans genome sequencing and assembly.</title>
        <authorList>
            <person name="Tancsics A."/>
            <person name="Farkas M."/>
            <person name="Kriszt B."/>
            <person name="Maroti G."/>
            <person name="Horvath B."/>
        </authorList>
    </citation>
    <scope>NUCLEOTIDE SEQUENCE [LARGE SCALE GENOMIC DNA]</scope>
    <source>
        <strain evidence="25 26">Buc</strain>
    </source>
</reference>